<evidence type="ECO:0000313" key="4">
    <source>
        <dbReference type="EMBL" id="THU92241.1"/>
    </source>
</evidence>
<organism evidence="4 5">
    <name type="scientific">Dendrothele bispora (strain CBS 962.96)</name>
    <dbReference type="NCBI Taxonomy" id="1314807"/>
    <lineage>
        <taxon>Eukaryota</taxon>
        <taxon>Fungi</taxon>
        <taxon>Dikarya</taxon>
        <taxon>Basidiomycota</taxon>
        <taxon>Agaricomycotina</taxon>
        <taxon>Agaricomycetes</taxon>
        <taxon>Agaricomycetidae</taxon>
        <taxon>Agaricales</taxon>
        <taxon>Agaricales incertae sedis</taxon>
        <taxon>Dendrothele</taxon>
    </lineage>
</organism>
<reference evidence="4 5" key="1">
    <citation type="journal article" date="2019" name="Nat. Ecol. Evol.">
        <title>Megaphylogeny resolves global patterns of mushroom evolution.</title>
        <authorList>
            <person name="Varga T."/>
            <person name="Krizsan K."/>
            <person name="Foldi C."/>
            <person name="Dima B."/>
            <person name="Sanchez-Garcia M."/>
            <person name="Sanchez-Ramirez S."/>
            <person name="Szollosi G.J."/>
            <person name="Szarkandi J.G."/>
            <person name="Papp V."/>
            <person name="Albert L."/>
            <person name="Andreopoulos W."/>
            <person name="Angelini C."/>
            <person name="Antonin V."/>
            <person name="Barry K.W."/>
            <person name="Bougher N.L."/>
            <person name="Buchanan P."/>
            <person name="Buyck B."/>
            <person name="Bense V."/>
            <person name="Catcheside P."/>
            <person name="Chovatia M."/>
            <person name="Cooper J."/>
            <person name="Damon W."/>
            <person name="Desjardin D."/>
            <person name="Finy P."/>
            <person name="Geml J."/>
            <person name="Haridas S."/>
            <person name="Hughes K."/>
            <person name="Justo A."/>
            <person name="Karasinski D."/>
            <person name="Kautmanova I."/>
            <person name="Kiss B."/>
            <person name="Kocsube S."/>
            <person name="Kotiranta H."/>
            <person name="LaButti K.M."/>
            <person name="Lechner B.E."/>
            <person name="Liimatainen K."/>
            <person name="Lipzen A."/>
            <person name="Lukacs Z."/>
            <person name="Mihaltcheva S."/>
            <person name="Morgado L.N."/>
            <person name="Niskanen T."/>
            <person name="Noordeloos M.E."/>
            <person name="Ohm R.A."/>
            <person name="Ortiz-Santana B."/>
            <person name="Ovrebo C."/>
            <person name="Racz N."/>
            <person name="Riley R."/>
            <person name="Savchenko A."/>
            <person name="Shiryaev A."/>
            <person name="Soop K."/>
            <person name="Spirin V."/>
            <person name="Szebenyi C."/>
            <person name="Tomsovsky M."/>
            <person name="Tulloss R.E."/>
            <person name="Uehling J."/>
            <person name="Grigoriev I.V."/>
            <person name="Vagvolgyi C."/>
            <person name="Papp T."/>
            <person name="Martin F.M."/>
            <person name="Miettinen O."/>
            <person name="Hibbett D.S."/>
            <person name="Nagy L.G."/>
        </authorList>
    </citation>
    <scope>NUCLEOTIDE SEQUENCE [LARGE SCALE GENOMIC DNA]</scope>
    <source>
        <strain evidence="4 5">CBS 962.96</strain>
    </source>
</reference>
<dbReference type="SUPFAM" id="SSF50685">
    <property type="entry name" value="Barwin-like endoglucanases"/>
    <property type="match status" value="1"/>
</dbReference>
<gene>
    <name evidence="4" type="ORF">K435DRAFT_213735</name>
</gene>
<protein>
    <recommendedName>
        <fullName evidence="3">RlpA-like protein double-psi beta-barrel domain-containing protein</fullName>
    </recommendedName>
</protein>
<dbReference type="EMBL" id="ML179285">
    <property type="protein sequence ID" value="THU92241.1"/>
    <property type="molecule type" value="Genomic_DNA"/>
</dbReference>
<proteinExistence type="predicted"/>
<feature type="signal peptide" evidence="2">
    <location>
        <begin position="1"/>
        <end position="27"/>
    </location>
</feature>
<evidence type="ECO:0000313" key="5">
    <source>
        <dbReference type="Proteomes" id="UP000297245"/>
    </source>
</evidence>
<dbReference type="InterPro" id="IPR009009">
    <property type="entry name" value="RlpA-like_DPBB"/>
</dbReference>
<keyword evidence="1 2" id="KW-0732">Signal</keyword>
<dbReference type="PANTHER" id="PTHR31836:SF28">
    <property type="entry name" value="SRCR DOMAIN-CONTAINING PROTEIN-RELATED"/>
    <property type="match status" value="1"/>
</dbReference>
<dbReference type="InterPro" id="IPR036908">
    <property type="entry name" value="RlpA-like_sf"/>
</dbReference>
<dbReference type="PANTHER" id="PTHR31836">
    <property type="match status" value="1"/>
</dbReference>
<evidence type="ECO:0000256" key="2">
    <source>
        <dbReference type="SAM" id="SignalP"/>
    </source>
</evidence>
<feature type="chain" id="PRO_5020800691" description="RlpA-like protein double-psi beta-barrel domain-containing protein" evidence="2">
    <location>
        <begin position="28"/>
        <end position="137"/>
    </location>
</feature>
<dbReference type="Proteomes" id="UP000297245">
    <property type="component" value="Unassembled WGS sequence"/>
</dbReference>
<dbReference type="Gene3D" id="2.40.40.10">
    <property type="entry name" value="RlpA-like domain"/>
    <property type="match status" value="1"/>
</dbReference>
<dbReference type="Pfam" id="PF03330">
    <property type="entry name" value="DPBB_1"/>
    <property type="match status" value="1"/>
</dbReference>
<keyword evidence="5" id="KW-1185">Reference proteome</keyword>
<evidence type="ECO:0000256" key="1">
    <source>
        <dbReference type="ARBA" id="ARBA00022729"/>
    </source>
</evidence>
<evidence type="ECO:0000259" key="3">
    <source>
        <dbReference type="Pfam" id="PF03330"/>
    </source>
</evidence>
<dbReference type="CDD" id="cd22191">
    <property type="entry name" value="DPBB_RlpA_EXP_N-like"/>
    <property type="match status" value="1"/>
</dbReference>
<feature type="domain" description="RlpA-like protein double-psi beta-barrel" evidence="3">
    <location>
        <begin position="35"/>
        <end position="130"/>
    </location>
</feature>
<name>A0A4S8LSF6_DENBC</name>
<accession>A0A4S8LSF6</accession>
<dbReference type="InterPro" id="IPR051477">
    <property type="entry name" value="Expansin_CellWall"/>
</dbReference>
<dbReference type="AlphaFoldDB" id="A0A4S8LSF6"/>
<dbReference type="OrthoDB" id="623670at2759"/>
<sequence length="137" mass="14211">MFFKLSQITTFVAATAMAGMTMSGVQAAPLVRRNTGDATFYTPGLGACGINNTPADMIAAVSASVFDTFPGAGPNPNTNPICGRRINVSFGGKTIQVAVTDRCPGCVGQDLDLSPAAFNQLADPSVGRIHGVQWNFV</sequence>